<evidence type="ECO:0000313" key="2">
    <source>
        <dbReference type="EMBL" id="KAF2664288.1"/>
    </source>
</evidence>
<reference evidence="2" key="1">
    <citation type="journal article" date="2020" name="Stud. Mycol.">
        <title>101 Dothideomycetes genomes: a test case for predicting lifestyles and emergence of pathogens.</title>
        <authorList>
            <person name="Haridas S."/>
            <person name="Albert R."/>
            <person name="Binder M."/>
            <person name="Bloem J."/>
            <person name="Labutti K."/>
            <person name="Salamov A."/>
            <person name="Andreopoulos B."/>
            <person name="Baker S."/>
            <person name="Barry K."/>
            <person name="Bills G."/>
            <person name="Bluhm B."/>
            <person name="Cannon C."/>
            <person name="Castanera R."/>
            <person name="Culley D."/>
            <person name="Daum C."/>
            <person name="Ezra D."/>
            <person name="Gonzalez J."/>
            <person name="Henrissat B."/>
            <person name="Kuo A."/>
            <person name="Liang C."/>
            <person name="Lipzen A."/>
            <person name="Lutzoni F."/>
            <person name="Magnuson J."/>
            <person name="Mondo S."/>
            <person name="Nolan M."/>
            <person name="Ohm R."/>
            <person name="Pangilinan J."/>
            <person name="Park H.-J."/>
            <person name="Ramirez L."/>
            <person name="Alfaro M."/>
            <person name="Sun H."/>
            <person name="Tritt A."/>
            <person name="Yoshinaga Y."/>
            <person name="Zwiers L.-H."/>
            <person name="Turgeon B."/>
            <person name="Goodwin S."/>
            <person name="Spatafora J."/>
            <person name="Crous P."/>
            <person name="Grigoriev I."/>
        </authorList>
    </citation>
    <scope>NUCLEOTIDE SEQUENCE</scope>
    <source>
        <strain evidence="2">CBS 115976</strain>
    </source>
</reference>
<evidence type="ECO:0000256" key="1">
    <source>
        <dbReference type="SAM" id="MobiDB-lite"/>
    </source>
</evidence>
<dbReference type="EMBL" id="MU004243">
    <property type="protein sequence ID" value="KAF2664288.1"/>
    <property type="molecule type" value="Genomic_DNA"/>
</dbReference>
<name>A0A6A6TZJ8_9PEZI</name>
<gene>
    <name evidence="2" type="ORF">BT63DRAFT_460593</name>
</gene>
<feature type="compositionally biased region" description="Low complexity" evidence="1">
    <location>
        <begin position="1"/>
        <end position="14"/>
    </location>
</feature>
<accession>A0A6A6TZJ8</accession>
<proteinExistence type="predicted"/>
<keyword evidence="3" id="KW-1185">Reference proteome</keyword>
<feature type="region of interest" description="Disordered" evidence="1">
    <location>
        <begin position="1"/>
        <end position="21"/>
    </location>
</feature>
<protein>
    <submittedName>
        <fullName evidence="2">Uncharacterized protein</fullName>
    </submittedName>
</protein>
<dbReference type="AlphaFoldDB" id="A0A6A6TZJ8"/>
<dbReference type="Proteomes" id="UP000799302">
    <property type="component" value="Unassembled WGS sequence"/>
</dbReference>
<evidence type="ECO:0000313" key="3">
    <source>
        <dbReference type="Proteomes" id="UP000799302"/>
    </source>
</evidence>
<dbReference type="OrthoDB" id="4360026at2759"/>
<sequence length="537" mass="61582">MPDSITSDWSSTSESETEPKRFDSEQCILALQGKSLPLDSPVAASDTRAQLAIVRGIRYHYSFARSSQINKLCRDGAFPQFVRACNARFIMSNIIPEIDQSEHFPYCIWHPEFASERTYRTLAQRYPNMRYSVGRACAAAGYVDLYRELGLLPDVSIAEEAREGTENGHIIFEDIISQTVRYSIMDDYTRSINIENPRAGAFLNGDTAVRKSLDQKRRLDNWSGHYFDITEDRCVDEEGYKWSFEQTWNLESQHVPLLYNPLPLDLPTVNKDLLILMAAYDGNVDRYARLRRPESMQLETFCVIRGIYHSTMFAKWWFQERKRSLKGRGDIGDIEAAINARFIMDNDISSITDETPDYVLPYLIWYPAWPQQTTLQELAHRRPSMKQQIAHACIVADYQSTYDSLDVVPHNVLLQEAQLSHNKHYAEDLKRRAAAMDIDLTKVGNFVQRLNENTVIRDKEPTTTWLQGSISAGHLDQIFDEGIYGCRGIQVNANMIKLFVCASEELREKASNWEGGWMGLYKGDVNFGNLQEGEHSS</sequence>
<organism evidence="2 3">
    <name type="scientific">Microthyrium microscopicum</name>
    <dbReference type="NCBI Taxonomy" id="703497"/>
    <lineage>
        <taxon>Eukaryota</taxon>
        <taxon>Fungi</taxon>
        <taxon>Dikarya</taxon>
        <taxon>Ascomycota</taxon>
        <taxon>Pezizomycotina</taxon>
        <taxon>Dothideomycetes</taxon>
        <taxon>Dothideomycetes incertae sedis</taxon>
        <taxon>Microthyriales</taxon>
        <taxon>Microthyriaceae</taxon>
        <taxon>Microthyrium</taxon>
    </lineage>
</organism>